<gene>
    <name evidence="1" type="ORF">PX52LOC_06135</name>
</gene>
<evidence type="ECO:0000313" key="1">
    <source>
        <dbReference type="EMBL" id="QEL19078.1"/>
    </source>
</evidence>
<dbReference type="Proteomes" id="UP000324974">
    <property type="component" value="Chromosome"/>
</dbReference>
<reference evidence="2" key="1">
    <citation type="submission" date="2019-08" db="EMBL/GenBank/DDBJ databases">
        <title>Limnoglobus roseus gen. nov., sp. nov., a novel freshwater planctomycete with a giant genome from the family Gemmataceae.</title>
        <authorList>
            <person name="Kulichevskaya I.S."/>
            <person name="Naumoff D.G."/>
            <person name="Miroshnikov K."/>
            <person name="Ivanova A."/>
            <person name="Philippov D.A."/>
            <person name="Hakobyan A."/>
            <person name="Rijpstra I.C."/>
            <person name="Sinninghe Damste J.S."/>
            <person name="Liesack W."/>
            <person name="Dedysh S.N."/>
        </authorList>
    </citation>
    <scope>NUCLEOTIDE SEQUENCE [LARGE SCALE GENOMIC DNA]</scope>
    <source>
        <strain evidence="2">PX52</strain>
    </source>
</reference>
<name>A0A5C1AQE5_9BACT</name>
<sequence>MFAAKDRLIYADVSGKSLDPLVVRRKLMLATKGELNALLDQAAGSDPLPALAAEEALAGAARTAFDFPAFTPDGGGATDLDCLEELNRFVEWVEKKL</sequence>
<protein>
    <submittedName>
        <fullName evidence="1">Uncharacterized protein</fullName>
    </submittedName>
</protein>
<dbReference type="KEGG" id="lrs:PX52LOC_06135"/>
<evidence type="ECO:0000313" key="2">
    <source>
        <dbReference type="Proteomes" id="UP000324974"/>
    </source>
</evidence>
<dbReference type="EMBL" id="CP042425">
    <property type="protein sequence ID" value="QEL19078.1"/>
    <property type="molecule type" value="Genomic_DNA"/>
</dbReference>
<proteinExistence type="predicted"/>
<keyword evidence="2" id="KW-1185">Reference proteome</keyword>
<dbReference type="RefSeq" id="WP_149113515.1">
    <property type="nucleotide sequence ID" value="NZ_CP042425.1"/>
</dbReference>
<organism evidence="1 2">
    <name type="scientific">Limnoglobus roseus</name>
    <dbReference type="NCBI Taxonomy" id="2598579"/>
    <lineage>
        <taxon>Bacteria</taxon>
        <taxon>Pseudomonadati</taxon>
        <taxon>Planctomycetota</taxon>
        <taxon>Planctomycetia</taxon>
        <taxon>Gemmatales</taxon>
        <taxon>Gemmataceae</taxon>
        <taxon>Limnoglobus</taxon>
    </lineage>
</organism>
<accession>A0A5C1AQE5</accession>
<dbReference type="AlphaFoldDB" id="A0A5C1AQE5"/>